<dbReference type="AlphaFoldDB" id="A0A7U2HYT3"/>
<reference evidence="2" key="1">
    <citation type="journal article" date="2021" name="BMC Genomics">
        <title>Chromosome-level genome assembly and manually-curated proteome of model necrotroph Parastagonospora nodorum Sn15 reveals a genome-wide trove of candidate effector homologs, and redundancy of virulence-related functions within an accessory chromosome.</title>
        <authorList>
            <person name="Bertazzoni S."/>
            <person name="Jones D.A.B."/>
            <person name="Phan H.T."/>
            <person name="Tan K.-C."/>
            <person name="Hane J.K."/>
        </authorList>
    </citation>
    <scope>NUCLEOTIDE SEQUENCE [LARGE SCALE GENOMIC DNA]</scope>
    <source>
        <strain evidence="2">SN15 / ATCC MYA-4574 / FGSC 10173)</strain>
    </source>
</reference>
<accession>A0A7U2HYT3</accession>
<proteinExistence type="predicted"/>
<gene>
    <name evidence="1" type="ORF">JI435_404270</name>
</gene>
<name>A0A7U2HYT3_PHANO</name>
<evidence type="ECO:0000313" key="1">
    <source>
        <dbReference type="EMBL" id="QRC93676.1"/>
    </source>
</evidence>
<organism evidence="1 2">
    <name type="scientific">Phaeosphaeria nodorum (strain SN15 / ATCC MYA-4574 / FGSC 10173)</name>
    <name type="common">Glume blotch fungus</name>
    <name type="synonym">Parastagonospora nodorum</name>
    <dbReference type="NCBI Taxonomy" id="321614"/>
    <lineage>
        <taxon>Eukaryota</taxon>
        <taxon>Fungi</taxon>
        <taxon>Dikarya</taxon>
        <taxon>Ascomycota</taxon>
        <taxon>Pezizomycotina</taxon>
        <taxon>Dothideomycetes</taxon>
        <taxon>Pleosporomycetidae</taxon>
        <taxon>Pleosporales</taxon>
        <taxon>Pleosporineae</taxon>
        <taxon>Phaeosphaeriaceae</taxon>
        <taxon>Parastagonospora</taxon>
    </lineage>
</organism>
<protein>
    <submittedName>
        <fullName evidence="1">Uncharacterized protein</fullName>
    </submittedName>
</protein>
<sequence length="84" mass="9435">MVLGVLTWRASLYHYKAYVNISSIYPKPLVRLPRSSVHFPVGWSLPKSSGICSWPPDLESHASNISKHTQTVIRLSGLRSQMCP</sequence>
<dbReference type="EMBL" id="CP069025">
    <property type="protein sequence ID" value="QRC93676.1"/>
    <property type="molecule type" value="Genomic_DNA"/>
</dbReference>
<dbReference type="Proteomes" id="UP000663193">
    <property type="component" value="Chromosome 3"/>
</dbReference>
<keyword evidence="2" id="KW-1185">Reference proteome</keyword>
<dbReference type="VEuPathDB" id="FungiDB:JI435_404270"/>
<evidence type="ECO:0000313" key="2">
    <source>
        <dbReference type="Proteomes" id="UP000663193"/>
    </source>
</evidence>